<dbReference type="EMBL" id="JBAFUR010000006">
    <property type="protein sequence ID" value="MFG1254345.1"/>
    <property type="molecule type" value="Genomic_DNA"/>
</dbReference>
<dbReference type="Pfam" id="PF14552">
    <property type="entry name" value="Tautomerase_2"/>
    <property type="match status" value="1"/>
</dbReference>
<dbReference type="RefSeq" id="WP_029555726.1">
    <property type="nucleotide sequence ID" value="NZ_JBAFUR010000006.1"/>
</dbReference>
<comment type="caution">
    <text evidence="1">The sequence shown here is derived from an EMBL/GenBank/DDBJ whole genome shotgun (WGS) entry which is preliminary data.</text>
</comment>
<sequence>MPLTHISLRAGKPETYRRAIFDSLARAMQETFNVPRDNQFMTITEHSAENFRFDPSYMGISRTEDVVFIQIAANDTRTVEQKKEMFRRIALYLSESPGLRPEDVFVNLIEVKKENWSLGNGVAQYA</sequence>
<dbReference type="PANTHER" id="PTHR38460:SF1">
    <property type="entry name" value="TAUTOMERASE YOLI-RELATED"/>
    <property type="match status" value="1"/>
</dbReference>
<keyword evidence="2" id="KW-1185">Reference proteome</keyword>
<gene>
    <name evidence="1" type="ORF">V5F30_19185</name>
</gene>
<protein>
    <submittedName>
        <fullName evidence="1">Tautomerase family protein</fullName>
    </submittedName>
</protein>
<evidence type="ECO:0000313" key="1">
    <source>
        <dbReference type="EMBL" id="MFG1254345.1"/>
    </source>
</evidence>
<dbReference type="SUPFAM" id="SSF55331">
    <property type="entry name" value="Tautomerase/MIF"/>
    <property type="match status" value="1"/>
</dbReference>
<dbReference type="InterPro" id="IPR037479">
    <property type="entry name" value="Tauto_MSAD"/>
</dbReference>
<accession>A0ABW6ZKV4</accession>
<evidence type="ECO:0000313" key="2">
    <source>
        <dbReference type="Proteomes" id="UP001604043"/>
    </source>
</evidence>
<reference evidence="1 2" key="1">
    <citation type="submission" date="2024-02" db="EMBL/GenBank/DDBJ databases">
        <title>Expansion and revision of Xanthobacter and proposal of Roseixanthobacter gen. nov.</title>
        <authorList>
            <person name="Soltysiak M.P.M."/>
            <person name="Jalihal A."/>
            <person name="Ory A."/>
            <person name="Chrisophersen C."/>
            <person name="Lee A.D."/>
            <person name="Boulton J."/>
            <person name="Springer M."/>
        </authorList>
    </citation>
    <scope>NUCLEOTIDE SEQUENCE [LARGE SCALE GENOMIC DNA]</scope>
    <source>
        <strain evidence="1 2">CB5</strain>
    </source>
</reference>
<dbReference type="Gene3D" id="3.30.429.10">
    <property type="entry name" value="Macrophage Migration Inhibitory Factor"/>
    <property type="match status" value="1"/>
</dbReference>
<name>A0ABW6ZKV4_9HYPH</name>
<proteinExistence type="predicted"/>
<organism evidence="1 2">
    <name type="scientific">Xanthobacter aminoxidans</name>
    <dbReference type="NCBI Taxonomy" id="186280"/>
    <lineage>
        <taxon>Bacteria</taxon>
        <taxon>Pseudomonadati</taxon>
        <taxon>Pseudomonadota</taxon>
        <taxon>Alphaproteobacteria</taxon>
        <taxon>Hyphomicrobiales</taxon>
        <taxon>Xanthobacteraceae</taxon>
        <taxon>Xanthobacter</taxon>
    </lineage>
</organism>
<dbReference type="PANTHER" id="PTHR38460">
    <property type="entry name" value="TAUTOMERASE YOLI-RELATED"/>
    <property type="match status" value="1"/>
</dbReference>
<dbReference type="Proteomes" id="UP001604043">
    <property type="component" value="Unassembled WGS sequence"/>
</dbReference>
<dbReference type="InterPro" id="IPR014347">
    <property type="entry name" value="Tautomerase/MIF_sf"/>
</dbReference>